<dbReference type="Pfam" id="PF13426">
    <property type="entry name" value="PAS_9"/>
    <property type="match status" value="2"/>
</dbReference>
<evidence type="ECO:0000256" key="4">
    <source>
        <dbReference type="ARBA" id="ARBA00022679"/>
    </source>
</evidence>
<dbReference type="InterPro" id="IPR035965">
    <property type="entry name" value="PAS-like_dom_sf"/>
</dbReference>
<dbReference type="InterPro" id="IPR036641">
    <property type="entry name" value="HPT_dom_sf"/>
</dbReference>
<feature type="domain" description="PAC" evidence="16">
    <location>
        <begin position="80"/>
        <end position="132"/>
    </location>
</feature>
<dbReference type="SUPFAM" id="SSF47226">
    <property type="entry name" value="Histidine-containing phosphotransfer domain, HPT domain"/>
    <property type="match status" value="1"/>
</dbReference>
<dbReference type="EMBL" id="ACJN02000004">
    <property type="protein sequence ID" value="EFI32977.1"/>
    <property type="molecule type" value="Genomic_DNA"/>
</dbReference>
<evidence type="ECO:0000259" key="17">
    <source>
        <dbReference type="PROSITE" id="PS50894"/>
    </source>
</evidence>
<dbReference type="PROSITE" id="PS50110">
    <property type="entry name" value="RESPONSE_REGULATORY"/>
    <property type="match status" value="1"/>
</dbReference>
<keyword evidence="7" id="KW-0067">ATP-binding</keyword>
<feature type="domain" description="HPt" evidence="17">
    <location>
        <begin position="982"/>
        <end position="1079"/>
    </location>
</feature>
<dbReference type="SMART" id="SM00091">
    <property type="entry name" value="PAS"/>
    <property type="match status" value="3"/>
</dbReference>
<evidence type="ECO:0000256" key="2">
    <source>
        <dbReference type="ARBA" id="ARBA00012438"/>
    </source>
</evidence>
<comment type="catalytic activity">
    <reaction evidence="1">
        <text>ATP + protein L-histidine = ADP + protein N-phospho-L-histidine.</text>
        <dbReference type="EC" id="2.7.13.3"/>
    </reaction>
</comment>
<dbReference type="Gene3D" id="3.30.565.10">
    <property type="entry name" value="Histidine kinase-like ATPase, C-terminal domain"/>
    <property type="match status" value="1"/>
</dbReference>
<dbReference type="PROSITE" id="PS50109">
    <property type="entry name" value="HIS_KIN"/>
    <property type="match status" value="1"/>
</dbReference>
<protein>
    <recommendedName>
        <fullName evidence="10">Sensory/regulatory protein RpfC</fullName>
        <ecNumber evidence="2">2.7.13.3</ecNumber>
    </recommendedName>
</protein>
<dbReference type="InterPro" id="IPR004358">
    <property type="entry name" value="Sig_transdc_His_kin-like_C"/>
</dbReference>
<dbReference type="Proteomes" id="UP000005496">
    <property type="component" value="Unassembled WGS sequence"/>
</dbReference>
<feature type="domain" description="PAS" evidence="15">
    <location>
        <begin position="253"/>
        <end position="298"/>
    </location>
</feature>
<dbReference type="SMART" id="SM00073">
    <property type="entry name" value="HPT"/>
    <property type="match status" value="1"/>
</dbReference>
<dbReference type="SUPFAM" id="SSF55874">
    <property type="entry name" value="ATPase domain of HSP90 chaperone/DNA topoisomerase II/histidine kinase"/>
    <property type="match status" value="1"/>
</dbReference>
<dbReference type="RefSeq" id="WP_008871670.1">
    <property type="nucleotide sequence ID" value="NZ_ACJN02000004.1"/>
</dbReference>
<evidence type="ECO:0000259" key="13">
    <source>
        <dbReference type="PROSITE" id="PS50109"/>
    </source>
</evidence>
<dbReference type="InterPro" id="IPR029016">
    <property type="entry name" value="GAF-like_dom_sf"/>
</dbReference>
<sequence>MEFLKEADSEGRLWQFTFDAVPDLIAILDAGHNVVRINRSMADALGVEPWQAQGRKCYELVHGMSRPPDFCPHAKLLCSGNAEQAESWIDNLNGHFHVSTNPLHDSTGRLRGCVHIARDISHHKKIQEELQDRTERMQAVMNSMDSLVYVADMQTHEILFINDYGRKNLGYVTGMKCWEIMQKGASGPCPDCGNHLLLDGQGRPTGTRVREHYNSGEDRWYILRDKAIPWKDGRLVRLQIATDITQEKKDREKQERFKAALDSSADSFFIIDCESMKFLDVNLMACQSLGYSREELLNMGPHDLKPEFTFQDMQEICDSVNEDREQAGLIKTLHRTKDGRDFPVEVSLRTFRQRERDLIIAVARDITEFKKAEDALRYRMKMHRLLVDMSMVFLTAPIDYLEKAVSEALMQVARFTRTDRTYVFAYDFHNQTMTNTHEWCAAGVDPQQHRLQNVPFDMAWEPVRLHSQGSPYYIGDIEEMPDWDPLKTHLQKQDTKALLSVPLKDHFHCYGFLGVDCVRETREWTRAEIDLFVLLAELLVNARHRKSREEELNQARLQAEHATRAKSEFLANMSHEIRTPLNGVIGMSGLLLDTELDSQQRSFAETLKTSAQTLLNLINDILDLSKIEADRLQLETKGFNLETTVKDSAGILNYQAMEKGLKLGYVIHPGVHHCLLGDEGRLSQVLVNLLGNAIKFTSQGQVDLEVSPVQEEADHVRLLFEVHDTGIGIPEEKQDQLFTPFHQLNTSVTRSFGGTGLGLAICKSLVQMMGGEIGVKSSKGRGSTFWFTAGFEKDPAPLDKEAQEKISDPGQASCRPHLDSRILIVEDNPTNQMVARAVLKKLGLTNSTVANNGREALDILARENFDLVLMDCRMPEMDGFEATRRIREGKNSVQNPQVPIVAMTAHAMKGDREKCIQAGMSDYLSKPVQPQELEEIINRQLRPAQGGLKNARQEDTPGLDASSVHDQGHFVEAELAERVMHDEELLQEILQQFIQEAPKRMQNLEKSLHSKNPEQARSYAHALKGISANISARNLSEKAWAMEKAAGAEDMEEMHRLLPEMERELENLITVLKERITQS</sequence>
<dbReference type="Gene3D" id="3.40.50.2300">
    <property type="match status" value="1"/>
</dbReference>
<dbReference type="CDD" id="cd17546">
    <property type="entry name" value="REC_hyHK_CKI1_RcsC-like"/>
    <property type="match status" value="1"/>
</dbReference>
<dbReference type="InterPro" id="IPR003018">
    <property type="entry name" value="GAF"/>
</dbReference>
<keyword evidence="6 18" id="KW-0418">Kinase</keyword>
<dbReference type="InterPro" id="IPR000014">
    <property type="entry name" value="PAS"/>
</dbReference>
<accession>D6SUJ7</accession>
<dbReference type="SMART" id="SM00448">
    <property type="entry name" value="REC"/>
    <property type="match status" value="1"/>
</dbReference>
<dbReference type="SMART" id="SM00388">
    <property type="entry name" value="HisKA"/>
    <property type="match status" value="1"/>
</dbReference>
<dbReference type="InterPro" id="IPR011006">
    <property type="entry name" value="CheY-like_superfamily"/>
</dbReference>
<dbReference type="Gene3D" id="1.10.287.130">
    <property type="match status" value="1"/>
</dbReference>
<reference evidence="18" key="1">
    <citation type="submission" date="2010-05" db="EMBL/GenBank/DDBJ databases">
        <title>The draft genome of Desulfonatronospira thiodismutans ASO3-1.</title>
        <authorList>
            <consortium name="US DOE Joint Genome Institute (JGI-PGF)"/>
            <person name="Lucas S."/>
            <person name="Copeland A."/>
            <person name="Lapidus A."/>
            <person name="Cheng J.-F."/>
            <person name="Bruce D."/>
            <person name="Goodwin L."/>
            <person name="Pitluck S."/>
            <person name="Chertkov O."/>
            <person name="Brettin T."/>
            <person name="Detter J.C."/>
            <person name="Han C."/>
            <person name="Land M.L."/>
            <person name="Hauser L."/>
            <person name="Kyrpides N."/>
            <person name="Mikhailova N."/>
            <person name="Muyzer G."/>
            <person name="Woyke T."/>
        </authorList>
    </citation>
    <scope>NUCLEOTIDE SEQUENCE [LARGE SCALE GENOMIC DNA]</scope>
    <source>
        <strain evidence="18">ASO3-1</strain>
    </source>
</reference>
<keyword evidence="4" id="KW-0808">Transferase</keyword>
<dbReference type="Pfam" id="PF00512">
    <property type="entry name" value="HisKA"/>
    <property type="match status" value="1"/>
</dbReference>
<dbReference type="eggNOG" id="COG2205">
    <property type="taxonomic scope" value="Bacteria"/>
</dbReference>
<dbReference type="SUPFAM" id="SSF52172">
    <property type="entry name" value="CheY-like"/>
    <property type="match status" value="1"/>
</dbReference>
<dbReference type="InterPro" id="IPR036097">
    <property type="entry name" value="HisK_dim/P_sf"/>
</dbReference>
<gene>
    <name evidence="18" type="ORF">Dthio_PD0291</name>
</gene>
<evidence type="ECO:0000256" key="9">
    <source>
        <dbReference type="ARBA" id="ARBA00064003"/>
    </source>
</evidence>
<dbReference type="InterPro" id="IPR000700">
    <property type="entry name" value="PAS-assoc_C"/>
</dbReference>
<dbReference type="PROSITE" id="PS50113">
    <property type="entry name" value="PAC"/>
    <property type="match status" value="2"/>
</dbReference>
<feature type="modified residue" description="4-aspartylphosphate" evidence="12">
    <location>
        <position position="871"/>
    </location>
</feature>
<evidence type="ECO:0000256" key="3">
    <source>
        <dbReference type="ARBA" id="ARBA00022553"/>
    </source>
</evidence>
<name>D6SUJ7_9BACT</name>
<dbReference type="CDD" id="cd00082">
    <property type="entry name" value="HisKA"/>
    <property type="match status" value="1"/>
</dbReference>
<dbReference type="FunFam" id="3.30.565.10:FF:000010">
    <property type="entry name" value="Sensor histidine kinase RcsC"/>
    <property type="match status" value="1"/>
</dbReference>
<organism evidence="18 19">
    <name type="scientific">Desulfonatronospira thiodismutans ASO3-1</name>
    <dbReference type="NCBI Taxonomy" id="555779"/>
    <lineage>
        <taxon>Bacteria</taxon>
        <taxon>Pseudomonadati</taxon>
        <taxon>Thermodesulfobacteriota</taxon>
        <taxon>Desulfovibrionia</taxon>
        <taxon>Desulfovibrionales</taxon>
        <taxon>Desulfonatronovibrionaceae</taxon>
        <taxon>Desulfonatronospira</taxon>
    </lineage>
</organism>
<dbReference type="PROSITE" id="PS50112">
    <property type="entry name" value="PAS"/>
    <property type="match status" value="1"/>
</dbReference>
<dbReference type="InterPro" id="IPR036890">
    <property type="entry name" value="HATPase_C_sf"/>
</dbReference>
<evidence type="ECO:0000256" key="12">
    <source>
        <dbReference type="PROSITE-ProRule" id="PRU00169"/>
    </source>
</evidence>
<dbReference type="NCBIfam" id="TIGR00229">
    <property type="entry name" value="sensory_box"/>
    <property type="match status" value="2"/>
</dbReference>
<dbReference type="SUPFAM" id="SSF55781">
    <property type="entry name" value="GAF domain-like"/>
    <property type="match status" value="1"/>
</dbReference>
<dbReference type="CDD" id="cd16922">
    <property type="entry name" value="HATPase_EvgS-ArcB-TorS-like"/>
    <property type="match status" value="1"/>
</dbReference>
<dbReference type="GO" id="GO:0000155">
    <property type="term" value="F:phosphorelay sensor kinase activity"/>
    <property type="evidence" value="ECO:0007669"/>
    <property type="project" value="InterPro"/>
</dbReference>
<dbReference type="CDD" id="cd00130">
    <property type="entry name" value="PAS"/>
    <property type="match status" value="2"/>
</dbReference>
<dbReference type="Pfam" id="PF08448">
    <property type="entry name" value="PAS_4"/>
    <property type="match status" value="1"/>
</dbReference>
<feature type="domain" description="PAC" evidence="16">
    <location>
        <begin position="323"/>
        <end position="378"/>
    </location>
</feature>
<dbReference type="FunFam" id="1.10.287.130:FF:000002">
    <property type="entry name" value="Two-component osmosensing histidine kinase"/>
    <property type="match status" value="1"/>
</dbReference>
<keyword evidence="5" id="KW-0547">Nucleotide-binding</keyword>
<dbReference type="InterPro" id="IPR003661">
    <property type="entry name" value="HisK_dim/P_dom"/>
</dbReference>
<dbReference type="InterPro" id="IPR008207">
    <property type="entry name" value="Sig_transdc_His_kin_Hpt_dom"/>
</dbReference>
<dbReference type="PANTHER" id="PTHR45339:SF5">
    <property type="entry name" value="HISTIDINE KINASE"/>
    <property type="match status" value="1"/>
</dbReference>
<dbReference type="PROSITE" id="PS50894">
    <property type="entry name" value="HPT"/>
    <property type="match status" value="1"/>
</dbReference>
<dbReference type="Gene3D" id="3.30.450.40">
    <property type="match status" value="1"/>
</dbReference>
<dbReference type="Pfam" id="PF01627">
    <property type="entry name" value="Hpt"/>
    <property type="match status" value="1"/>
</dbReference>
<evidence type="ECO:0000256" key="10">
    <source>
        <dbReference type="ARBA" id="ARBA00068150"/>
    </source>
</evidence>
<dbReference type="Gene3D" id="3.30.450.20">
    <property type="entry name" value="PAS domain"/>
    <property type="match status" value="3"/>
</dbReference>
<dbReference type="AlphaFoldDB" id="D6SUJ7"/>
<evidence type="ECO:0000256" key="1">
    <source>
        <dbReference type="ARBA" id="ARBA00000085"/>
    </source>
</evidence>
<feature type="domain" description="Response regulatory" evidence="14">
    <location>
        <begin position="821"/>
        <end position="941"/>
    </location>
</feature>
<dbReference type="InterPro" id="IPR003594">
    <property type="entry name" value="HATPase_dom"/>
</dbReference>
<evidence type="ECO:0000259" key="14">
    <source>
        <dbReference type="PROSITE" id="PS50110"/>
    </source>
</evidence>
<evidence type="ECO:0000256" key="5">
    <source>
        <dbReference type="ARBA" id="ARBA00022741"/>
    </source>
</evidence>
<dbReference type="OrthoDB" id="459598at2"/>
<dbReference type="GO" id="GO:0005524">
    <property type="term" value="F:ATP binding"/>
    <property type="evidence" value="ECO:0007669"/>
    <property type="project" value="UniProtKB-KW"/>
</dbReference>
<keyword evidence="3 12" id="KW-0597">Phosphoprotein</keyword>
<dbReference type="Pfam" id="PF02518">
    <property type="entry name" value="HATPase_c"/>
    <property type="match status" value="1"/>
</dbReference>
<evidence type="ECO:0000256" key="8">
    <source>
        <dbReference type="ARBA" id="ARBA00023012"/>
    </source>
</evidence>
<comment type="caution">
    <text evidence="18">The sequence shown here is derived from an EMBL/GenBank/DDBJ whole genome shotgun (WGS) entry which is preliminary data.</text>
</comment>
<dbReference type="EC" id="2.7.13.3" evidence="2"/>
<keyword evidence="8" id="KW-0902">Two-component regulatory system</keyword>
<keyword evidence="19" id="KW-1185">Reference proteome</keyword>
<dbReference type="Pfam" id="PF01590">
    <property type="entry name" value="GAF"/>
    <property type="match status" value="1"/>
</dbReference>
<dbReference type="PANTHER" id="PTHR45339">
    <property type="entry name" value="HYBRID SIGNAL TRANSDUCTION HISTIDINE KINASE J"/>
    <property type="match status" value="1"/>
</dbReference>
<dbReference type="GO" id="GO:0005886">
    <property type="term" value="C:plasma membrane"/>
    <property type="evidence" value="ECO:0007669"/>
    <property type="project" value="UniProtKB-SubCell"/>
</dbReference>
<feature type="domain" description="Histidine kinase" evidence="13">
    <location>
        <begin position="572"/>
        <end position="793"/>
    </location>
</feature>
<dbReference type="Pfam" id="PF00072">
    <property type="entry name" value="Response_reg"/>
    <property type="match status" value="1"/>
</dbReference>
<dbReference type="SUPFAM" id="SSF47384">
    <property type="entry name" value="Homodimeric domain of signal transducing histidine kinase"/>
    <property type="match status" value="1"/>
</dbReference>
<evidence type="ECO:0000259" key="16">
    <source>
        <dbReference type="PROSITE" id="PS50113"/>
    </source>
</evidence>
<evidence type="ECO:0000256" key="7">
    <source>
        <dbReference type="ARBA" id="ARBA00022840"/>
    </source>
</evidence>
<dbReference type="InterPro" id="IPR005467">
    <property type="entry name" value="His_kinase_dom"/>
</dbReference>
<dbReference type="PRINTS" id="PR00344">
    <property type="entry name" value="BCTRLSENSOR"/>
</dbReference>
<feature type="modified residue" description="Phosphohistidine" evidence="11">
    <location>
        <position position="1021"/>
    </location>
</feature>
<dbReference type="InterPro" id="IPR001789">
    <property type="entry name" value="Sig_transdc_resp-reg_receiver"/>
</dbReference>
<evidence type="ECO:0000313" key="18">
    <source>
        <dbReference type="EMBL" id="EFI32977.1"/>
    </source>
</evidence>
<evidence type="ECO:0000256" key="6">
    <source>
        <dbReference type="ARBA" id="ARBA00022777"/>
    </source>
</evidence>
<evidence type="ECO:0000259" key="15">
    <source>
        <dbReference type="PROSITE" id="PS50112"/>
    </source>
</evidence>
<proteinExistence type="predicted"/>
<dbReference type="InterPro" id="IPR013656">
    <property type="entry name" value="PAS_4"/>
</dbReference>
<dbReference type="SMART" id="SM00065">
    <property type="entry name" value="GAF"/>
    <property type="match status" value="1"/>
</dbReference>
<dbReference type="SUPFAM" id="SSF55785">
    <property type="entry name" value="PYP-like sensor domain (PAS domain)"/>
    <property type="match status" value="3"/>
</dbReference>
<evidence type="ECO:0000313" key="19">
    <source>
        <dbReference type="Proteomes" id="UP000005496"/>
    </source>
</evidence>
<evidence type="ECO:0000256" key="11">
    <source>
        <dbReference type="PROSITE-ProRule" id="PRU00110"/>
    </source>
</evidence>
<dbReference type="Gene3D" id="1.20.120.160">
    <property type="entry name" value="HPT domain"/>
    <property type="match status" value="1"/>
</dbReference>
<dbReference type="SMART" id="SM00387">
    <property type="entry name" value="HATPase_c"/>
    <property type="match status" value="1"/>
</dbReference>
<comment type="subunit">
    <text evidence="9">At low DSF concentrations, interacts with RpfF.</text>
</comment>